<feature type="transmembrane region" description="Helical" evidence="2">
    <location>
        <begin position="31"/>
        <end position="56"/>
    </location>
</feature>
<dbReference type="EMBL" id="CP001874">
    <property type="protein sequence ID" value="ADG88175.1"/>
    <property type="molecule type" value="Genomic_DNA"/>
</dbReference>
<dbReference type="KEGG" id="tbi:Tbis_1457"/>
<sequence>MNRRKRRSSAPVDEWGSVLSALGLSERQQRILFWAGSTVAVLALALVLTLVVNAFAGGVEQPADRGPDGVIGQGRPDSYQAWPSVPELAPIDDRKADKGPLTAREVFGARTFTAGKVTLRRVAVRVDDGCAGAVWGSALTDALARAGCTRAIRGLYRTADGAHIAQYTIFDLANVKAANGLVEELKTLYRGGWILSLDPAKARFDGYSEASGHALGHYAGIVWIARADGAEPGEQDDFVMLGLAAREAEKAIYRRVVAVAGLPDVPKAEVDESAPPSEPPPSEAATGSGAGGAAGSGAAR</sequence>
<keyword evidence="4" id="KW-1185">Reference proteome</keyword>
<accession>D6YA32</accession>
<dbReference type="eggNOG" id="ENOG5033UBV">
    <property type="taxonomic scope" value="Bacteria"/>
</dbReference>
<name>D6YA32_THEBD</name>
<feature type="compositionally biased region" description="Gly residues" evidence="1">
    <location>
        <begin position="288"/>
        <end position="300"/>
    </location>
</feature>
<dbReference type="OrthoDB" id="3421991at2"/>
<dbReference type="RefSeq" id="WP_013131708.1">
    <property type="nucleotide sequence ID" value="NC_014165.1"/>
</dbReference>
<protein>
    <submittedName>
        <fullName evidence="3">Uncharacterized protein</fullName>
    </submittedName>
</protein>
<keyword evidence="2" id="KW-0472">Membrane</keyword>
<keyword evidence="2" id="KW-1133">Transmembrane helix</keyword>
<evidence type="ECO:0000256" key="2">
    <source>
        <dbReference type="SAM" id="Phobius"/>
    </source>
</evidence>
<dbReference type="HOGENOM" id="CLU_1034134_0_0_11"/>
<dbReference type="AlphaFoldDB" id="D6YA32"/>
<keyword evidence="2" id="KW-0812">Transmembrane</keyword>
<feature type="region of interest" description="Disordered" evidence="1">
    <location>
        <begin position="266"/>
        <end position="300"/>
    </location>
</feature>
<reference evidence="3 4" key="1">
    <citation type="submission" date="2010-01" db="EMBL/GenBank/DDBJ databases">
        <title>The complete genome of Thermobispora bispora DSM 43833.</title>
        <authorList>
            <consortium name="US DOE Joint Genome Institute (JGI-PGF)"/>
            <person name="Lucas S."/>
            <person name="Copeland A."/>
            <person name="Lapidus A."/>
            <person name="Glavina del Rio T."/>
            <person name="Dalin E."/>
            <person name="Tice H."/>
            <person name="Bruce D."/>
            <person name="Goodwin L."/>
            <person name="Pitluck S."/>
            <person name="Kyrpides N."/>
            <person name="Mavromatis K."/>
            <person name="Ivanova N."/>
            <person name="Mikhailova N."/>
            <person name="Chertkov O."/>
            <person name="Brettin T."/>
            <person name="Detter J.C."/>
            <person name="Han C."/>
            <person name="Larimer F."/>
            <person name="Land M."/>
            <person name="Hauser L."/>
            <person name="Markowitz V."/>
            <person name="Cheng J.-F."/>
            <person name="Hugenholtz P."/>
            <person name="Woyke T."/>
            <person name="Wu D."/>
            <person name="Jando M."/>
            <person name="Schneider S."/>
            <person name="Klenk H.-P."/>
            <person name="Eisen J.A."/>
        </authorList>
    </citation>
    <scope>NUCLEOTIDE SEQUENCE [LARGE SCALE GENOMIC DNA]</scope>
    <source>
        <strain evidence="4">ATCC 19993 / DSM 43833 / CBS 139.67 / JCM 10125 / KCTC 9307 / NBRC 14880 / R51</strain>
    </source>
</reference>
<proteinExistence type="predicted"/>
<gene>
    <name evidence="3" type="ordered locus">Tbis_1457</name>
</gene>
<evidence type="ECO:0000313" key="4">
    <source>
        <dbReference type="Proteomes" id="UP000006640"/>
    </source>
</evidence>
<evidence type="ECO:0000313" key="3">
    <source>
        <dbReference type="EMBL" id="ADG88175.1"/>
    </source>
</evidence>
<dbReference type="Proteomes" id="UP000006640">
    <property type="component" value="Chromosome"/>
</dbReference>
<organism evidence="3 4">
    <name type="scientific">Thermobispora bispora (strain ATCC 19993 / DSM 43833 / CBS 139.67 / JCM 10125 / KCTC 9307 / NBRC 14880 / R51)</name>
    <dbReference type="NCBI Taxonomy" id="469371"/>
    <lineage>
        <taxon>Bacteria</taxon>
        <taxon>Bacillati</taxon>
        <taxon>Actinomycetota</taxon>
        <taxon>Actinomycetes</taxon>
        <taxon>Streptosporangiales</taxon>
        <taxon>Streptosporangiaceae</taxon>
        <taxon>Thermobispora</taxon>
    </lineage>
</organism>
<evidence type="ECO:0000256" key="1">
    <source>
        <dbReference type="SAM" id="MobiDB-lite"/>
    </source>
</evidence>
<dbReference type="STRING" id="469371.Tbis_1457"/>